<evidence type="ECO:0000313" key="3">
    <source>
        <dbReference type="EMBL" id="EHM44051.1"/>
    </source>
</evidence>
<evidence type="ECO:0000256" key="2">
    <source>
        <dbReference type="SAM" id="SignalP"/>
    </source>
</evidence>
<proteinExistence type="predicted"/>
<protein>
    <submittedName>
        <fullName evidence="3">Outer membrane protein</fullName>
    </submittedName>
</protein>
<dbReference type="EMBL" id="AGCJ01000001">
    <property type="protein sequence ID" value="EHM44051.1"/>
    <property type="molecule type" value="Genomic_DNA"/>
</dbReference>
<dbReference type="SMART" id="SM00935">
    <property type="entry name" value="OmpH"/>
    <property type="match status" value="1"/>
</dbReference>
<dbReference type="STRING" id="861450.HMPREF0080_00015"/>
<accession>G9YEF7</accession>
<reference evidence="3 4" key="1">
    <citation type="submission" date="2011-08" db="EMBL/GenBank/DDBJ databases">
        <authorList>
            <person name="Weinstock G."/>
            <person name="Sodergren E."/>
            <person name="Clifton S."/>
            <person name="Fulton L."/>
            <person name="Fulton B."/>
            <person name="Courtney L."/>
            <person name="Fronick C."/>
            <person name="Harrison M."/>
            <person name="Strong C."/>
            <person name="Farmer C."/>
            <person name="Delahaunty K."/>
            <person name="Markovic C."/>
            <person name="Hall O."/>
            <person name="Minx P."/>
            <person name="Tomlinson C."/>
            <person name="Mitreva M."/>
            <person name="Hou S."/>
            <person name="Chen J."/>
            <person name="Wollam A."/>
            <person name="Pepin K.H."/>
            <person name="Johnson M."/>
            <person name="Bhonagiri V."/>
            <person name="Zhang X."/>
            <person name="Suruliraj S."/>
            <person name="Warren W."/>
            <person name="Chinwalla A."/>
            <person name="Mardis E.R."/>
            <person name="Wilson R.K."/>
        </authorList>
    </citation>
    <scope>NUCLEOTIDE SEQUENCE [LARGE SCALE GENOMIC DNA]</scope>
    <source>
        <strain evidence="3 4">F0357</strain>
    </source>
</reference>
<dbReference type="PATRIC" id="fig|861450.3.peg.15"/>
<feature type="chain" id="PRO_5003528560" evidence="2">
    <location>
        <begin position="29"/>
        <end position="144"/>
    </location>
</feature>
<dbReference type="HOGENOM" id="CLU_128691_3_0_9"/>
<feature type="signal peptide" evidence="2">
    <location>
        <begin position="1"/>
        <end position="28"/>
    </location>
</feature>
<dbReference type="eggNOG" id="COG2825">
    <property type="taxonomic scope" value="Bacteria"/>
</dbReference>
<sequence>MNMNLKKQLASFAVIGMLGVAAATSAFAAGVGYVNFDALIQAHKNYPKATAQMQDAVKKAQDEYKSKSAKMQTEQEKQELGNKLSQDLNKLEFQLLDPIQKDIVAKVEQDRQAKGLDAIVLQGSVIAGADNAVDETQAVAALLK</sequence>
<gene>
    <name evidence="3" type="ORF">HMPREF0080_00015</name>
</gene>
<dbReference type="AlphaFoldDB" id="G9YEF7"/>
<dbReference type="InterPro" id="IPR005632">
    <property type="entry name" value="Chaperone_Skp"/>
</dbReference>
<keyword evidence="4" id="KW-1185">Reference proteome</keyword>
<keyword evidence="2" id="KW-0732">Signal</keyword>
<dbReference type="Proteomes" id="UP000005481">
    <property type="component" value="Unassembled WGS sequence"/>
</dbReference>
<comment type="caution">
    <text evidence="3">The sequence shown here is derived from an EMBL/GenBank/DDBJ whole genome shotgun (WGS) entry which is preliminary data.</text>
</comment>
<dbReference type="SUPFAM" id="SSF111384">
    <property type="entry name" value="OmpH-like"/>
    <property type="match status" value="1"/>
</dbReference>
<feature type="region of interest" description="Disordered" evidence="1">
    <location>
        <begin position="62"/>
        <end position="81"/>
    </location>
</feature>
<evidence type="ECO:0000313" key="4">
    <source>
        <dbReference type="Proteomes" id="UP000005481"/>
    </source>
</evidence>
<organism evidence="3 4">
    <name type="scientific">Anaeroglobus geminatus F0357</name>
    <dbReference type="NCBI Taxonomy" id="861450"/>
    <lineage>
        <taxon>Bacteria</taxon>
        <taxon>Bacillati</taxon>
        <taxon>Bacillota</taxon>
        <taxon>Negativicutes</taxon>
        <taxon>Veillonellales</taxon>
        <taxon>Veillonellaceae</taxon>
        <taxon>Anaeroglobus</taxon>
    </lineage>
</organism>
<dbReference type="InterPro" id="IPR024930">
    <property type="entry name" value="Skp_dom_sf"/>
</dbReference>
<dbReference type="GO" id="GO:0051082">
    <property type="term" value="F:unfolded protein binding"/>
    <property type="evidence" value="ECO:0007669"/>
    <property type="project" value="InterPro"/>
</dbReference>
<name>G9YEF7_9FIRM</name>
<dbReference type="Gene3D" id="3.30.910.20">
    <property type="entry name" value="Skp domain"/>
    <property type="match status" value="1"/>
</dbReference>
<evidence type="ECO:0000256" key="1">
    <source>
        <dbReference type="SAM" id="MobiDB-lite"/>
    </source>
</evidence>